<feature type="transmembrane region" description="Helical" evidence="6">
    <location>
        <begin position="91"/>
        <end position="117"/>
    </location>
</feature>
<dbReference type="CDD" id="cd13963">
    <property type="entry name" value="PT_UbiA_2"/>
    <property type="match status" value="1"/>
</dbReference>
<dbReference type="NCBIfam" id="NF006088">
    <property type="entry name" value="PRK08238.1"/>
    <property type="match status" value="1"/>
</dbReference>
<evidence type="ECO:0000256" key="6">
    <source>
        <dbReference type="SAM" id="Phobius"/>
    </source>
</evidence>
<comment type="caution">
    <text evidence="7">The sequence shown here is derived from an EMBL/GenBank/DDBJ whole genome shotgun (WGS) entry which is preliminary data.</text>
</comment>
<dbReference type="PANTHER" id="PTHR11048:SF5">
    <property type="entry name" value="DECAPRENYL-PHOSPHATE PHOSPHORIBOSYLTRANSFERASE"/>
    <property type="match status" value="1"/>
</dbReference>
<dbReference type="EMBL" id="JAZHRV010000001">
    <property type="protein sequence ID" value="MEH2557276.1"/>
    <property type="molecule type" value="Genomic_DNA"/>
</dbReference>
<comment type="subcellular location">
    <subcellularLocation>
        <location evidence="1">Membrane</location>
        <topology evidence="1">Multi-pass membrane protein</topology>
    </subcellularLocation>
</comment>
<evidence type="ECO:0000256" key="5">
    <source>
        <dbReference type="ARBA" id="ARBA00023136"/>
    </source>
</evidence>
<dbReference type="Gene3D" id="1.10.357.140">
    <property type="entry name" value="UbiA prenyltransferase"/>
    <property type="match status" value="1"/>
</dbReference>
<dbReference type="InterPro" id="IPR044878">
    <property type="entry name" value="UbiA_sf"/>
</dbReference>
<evidence type="ECO:0000313" key="8">
    <source>
        <dbReference type="Proteomes" id="UP001364224"/>
    </source>
</evidence>
<keyword evidence="4 6" id="KW-1133">Transmembrane helix</keyword>
<evidence type="ECO:0000256" key="3">
    <source>
        <dbReference type="ARBA" id="ARBA00022692"/>
    </source>
</evidence>
<feature type="transmembrane region" description="Helical" evidence="6">
    <location>
        <begin position="201"/>
        <end position="223"/>
    </location>
</feature>
<reference evidence="7 8" key="1">
    <citation type="submission" date="2024-02" db="EMBL/GenBank/DDBJ databases">
        <title>Adaptive strategies in a cosmopolitan and abundant soil bacterium.</title>
        <authorList>
            <person name="Carini P."/>
        </authorList>
    </citation>
    <scope>NUCLEOTIDE SEQUENCE [LARGE SCALE GENOMIC DNA]</scope>
    <source>
        <strain evidence="7 8">AZCC 1608</strain>
    </source>
</reference>
<feature type="transmembrane region" description="Helical" evidence="6">
    <location>
        <begin position="235"/>
        <end position="253"/>
    </location>
</feature>
<evidence type="ECO:0000256" key="1">
    <source>
        <dbReference type="ARBA" id="ARBA00004141"/>
    </source>
</evidence>
<feature type="transmembrane region" description="Helical" evidence="6">
    <location>
        <begin position="156"/>
        <end position="173"/>
    </location>
</feature>
<protein>
    <submittedName>
        <fullName evidence="7">4-hydroxybenzoate polyprenyltransferase</fullName>
    </submittedName>
</protein>
<keyword evidence="5 6" id="KW-0472">Membrane</keyword>
<dbReference type="RefSeq" id="WP_334483260.1">
    <property type="nucleotide sequence ID" value="NZ_JAZHRV010000001.1"/>
</dbReference>
<feature type="transmembrane region" description="Helical" evidence="6">
    <location>
        <begin position="129"/>
        <end position="150"/>
    </location>
</feature>
<dbReference type="PANTHER" id="PTHR11048">
    <property type="entry name" value="PRENYLTRANSFERASES"/>
    <property type="match status" value="1"/>
</dbReference>
<dbReference type="Pfam" id="PF01040">
    <property type="entry name" value="UbiA"/>
    <property type="match status" value="1"/>
</dbReference>
<dbReference type="Proteomes" id="UP001364224">
    <property type="component" value="Unassembled WGS sequence"/>
</dbReference>
<keyword evidence="8" id="KW-1185">Reference proteome</keyword>
<dbReference type="InterPro" id="IPR039653">
    <property type="entry name" value="Prenyltransferase"/>
</dbReference>
<proteinExistence type="predicted"/>
<evidence type="ECO:0000256" key="2">
    <source>
        <dbReference type="ARBA" id="ARBA00022475"/>
    </source>
</evidence>
<accession>A0ABU8BFF2</accession>
<dbReference type="InterPro" id="IPR000537">
    <property type="entry name" value="UbiA_prenyltransferase"/>
</dbReference>
<feature type="transmembrane region" description="Helical" evidence="6">
    <location>
        <begin position="37"/>
        <end position="55"/>
    </location>
</feature>
<evidence type="ECO:0000256" key="4">
    <source>
        <dbReference type="ARBA" id="ARBA00022989"/>
    </source>
</evidence>
<gene>
    <name evidence="7" type="ORF">V1286_004805</name>
</gene>
<keyword evidence="2" id="KW-1003">Cell membrane</keyword>
<keyword evidence="3 6" id="KW-0812">Transmembrane</keyword>
<organism evidence="7 8">
    <name type="scientific">Bradyrhizobium algeriense</name>
    <dbReference type="NCBI Taxonomy" id="634784"/>
    <lineage>
        <taxon>Bacteria</taxon>
        <taxon>Pseudomonadati</taxon>
        <taxon>Pseudomonadota</taxon>
        <taxon>Alphaproteobacteria</taxon>
        <taxon>Hyphomicrobiales</taxon>
        <taxon>Nitrobacteraceae</taxon>
        <taxon>Bradyrhizobium</taxon>
    </lineage>
</organism>
<evidence type="ECO:0000313" key="7">
    <source>
        <dbReference type="EMBL" id="MEH2557276.1"/>
    </source>
</evidence>
<sequence>MSIWLRAIRVHQWLKNLLLFLPVLAGHKFTDLYTIRCALLGFASFCLCASAVYLINDIVDLKSDSAHPRKRHRPFASGAIPVKQGVIVAPIFLIISILMAAYLSWLFLCVLMLYFLLTCSYSFWLKNQVIVDVMLLAGLYTMRVLAGSAATEIVPSFWLLAFSVFVFLSLALVKRYSELMLMRDLQKEGAAGRGYFVQDSVVLLSLGSAAAYSAVLVLALYINSPDMVDLYSSRWPLWLLLPPFLYWMTRIWLKAHRGELHEDPLVFAVTDKQSWGVAMTSGIALIAATMM</sequence>
<name>A0ABU8BFF2_9BRAD</name>